<dbReference type="HOGENOM" id="CLU_000907_3_2_1"/>
<dbReference type="OrthoDB" id="67027at2759"/>
<evidence type="ECO:0000313" key="3">
    <source>
        <dbReference type="EMBL" id="EKD18161.1"/>
    </source>
</evidence>
<dbReference type="InterPro" id="IPR000999">
    <property type="entry name" value="RNase_III_dom"/>
</dbReference>
<dbReference type="GeneID" id="18759868"/>
<proteinExistence type="predicted"/>
<reference evidence="3 4" key="1">
    <citation type="journal article" date="2012" name="BMC Genomics">
        <title>Sequencing the genome of Marssonina brunnea reveals fungus-poplar co-evolution.</title>
        <authorList>
            <person name="Zhu S."/>
            <person name="Cao Y.-Z."/>
            <person name="Jiang C."/>
            <person name="Tan B.-Y."/>
            <person name="Wang Z."/>
            <person name="Feng S."/>
            <person name="Zhang L."/>
            <person name="Su X.-H."/>
            <person name="Brejova B."/>
            <person name="Vinar T."/>
            <person name="Xu M."/>
            <person name="Wang M.-X."/>
            <person name="Zhang S.-G."/>
            <person name="Huang M.-R."/>
            <person name="Wu R."/>
            <person name="Zhou Y."/>
        </authorList>
    </citation>
    <scope>NUCLEOTIDE SEQUENCE [LARGE SCALE GENOMIC DNA]</scope>
    <source>
        <strain evidence="3 4">MB_m1</strain>
    </source>
</reference>
<keyword evidence="1" id="KW-0378">Hydrolase</keyword>
<dbReference type="SUPFAM" id="SSF69065">
    <property type="entry name" value="RNase III domain-like"/>
    <property type="match status" value="1"/>
</dbReference>
<evidence type="ECO:0000259" key="2">
    <source>
        <dbReference type="PROSITE" id="PS50142"/>
    </source>
</evidence>
<dbReference type="InterPro" id="IPR036389">
    <property type="entry name" value="RNase_III_sf"/>
</dbReference>
<feature type="domain" description="RNase III" evidence="2">
    <location>
        <begin position="19"/>
        <end position="147"/>
    </location>
</feature>
<dbReference type="Proteomes" id="UP000006753">
    <property type="component" value="Unassembled WGS sequence"/>
</dbReference>
<gene>
    <name evidence="3" type="ORF">MBM_03933</name>
</gene>
<evidence type="ECO:0000313" key="4">
    <source>
        <dbReference type="Proteomes" id="UP000006753"/>
    </source>
</evidence>
<dbReference type="PANTHER" id="PTHR14950:SF37">
    <property type="entry name" value="ENDORIBONUCLEASE DICER"/>
    <property type="match status" value="1"/>
</dbReference>
<dbReference type="PANTHER" id="PTHR14950">
    <property type="entry name" value="DICER-RELATED"/>
    <property type="match status" value="1"/>
</dbReference>
<dbReference type="KEGG" id="mbe:MBM_03933"/>
<dbReference type="eggNOG" id="ENOG502SSJ0">
    <property type="taxonomic scope" value="Eukaryota"/>
</dbReference>
<organism evidence="3 4">
    <name type="scientific">Marssonina brunnea f. sp. multigermtubi (strain MB_m1)</name>
    <name type="common">Marssonina leaf spot fungus</name>
    <dbReference type="NCBI Taxonomy" id="1072389"/>
    <lineage>
        <taxon>Eukaryota</taxon>
        <taxon>Fungi</taxon>
        <taxon>Dikarya</taxon>
        <taxon>Ascomycota</taxon>
        <taxon>Pezizomycotina</taxon>
        <taxon>Leotiomycetes</taxon>
        <taxon>Helotiales</taxon>
        <taxon>Drepanopezizaceae</taxon>
        <taxon>Drepanopeziza</taxon>
    </lineage>
</organism>
<dbReference type="OMA" id="ITTHVAQ"/>
<protein>
    <recommendedName>
        <fullName evidence="2">RNase III domain-containing protein</fullName>
    </recommendedName>
</protein>
<dbReference type="PROSITE" id="PS50142">
    <property type="entry name" value="RNASE_3_2"/>
    <property type="match status" value="1"/>
</dbReference>
<sequence length="163" mass="17827">MPSRKTKKSRSPAARLESQQELESLLGYAFKDPRLLQEALQSAGNGVTKIGDHGILDGNKRLAMLGDGILSTVILCNWYHKRHETRCTGSRDMAQLACNRHLVQCGRNCGLEKYINKHRAFVNGEVPPVTMSATVEALIGAVFLDSGKRHDAAELAMKGLGVI</sequence>
<dbReference type="SMART" id="SM00535">
    <property type="entry name" value="RIBOc"/>
    <property type="match status" value="1"/>
</dbReference>
<keyword evidence="4" id="KW-1185">Reference proteome</keyword>
<dbReference type="Pfam" id="PF14622">
    <property type="entry name" value="Ribonucleas_3_3"/>
    <property type="match status" value="1"/>
</dbReference>
<dbReference type="STRING" id="1072389.K1WYY9"/>
<name>K1WYY9_MARBU</name>
<dbReference type="EMBL" id="JH921434">
    <property type="protein sequence ID" value="EKD18161.1"/>
    <property type="molecule type" value="Genomic_DNA"/>
</dbReference>
<accession>K1WYY9</accession>
<dbReference type="GO" id="GO:0006396">
    <property type="term" value="P:RNA processing"/>
    <property type="evidence" value="ECO:0007669"/>
    <property type="project" value="InterPro"/>
</dbReference>
<dbReference type="CDD" id="cd00593">
    <property type="entry name" value="RIBOc"/>
    <property type="match status" value="1"/>
</dbReference>
<dbReference type="GO" id="GO:0004525">
    <property type="term" value="F:ribonuclease III activity"/>
    <property type="evidence" value="ECO:0007669"/>
    <property type="project" value="InterPro"/>
</dbReference>
<evidence type="ECO:0000256" key="1">
    <source>
        <dbReference type="ARBA" id="ARBA00022801"/>
    </source>
</evidence>
<dbReference type="InParanoid" id="K1WYY9"/>
<dbReference type="AlphaFoldDB" id="K1WYY9"/>
<dbReference type="Gene3D" id="1.10.1520.10">
    <property type="entry name" value="Ribonuclease III domain"/>
    <property type="match status" value="1"/>
</dbReference>